<dbReference type="STRING" id="30732.ENSOMEP00000016762"/>
<dbReference type="GO" id="GO:0008270">
    <property type="term" value="F:zinc ion binding"/>
    <property type="evidence" value="ECO:0007669"/>
    <property type="project" value="UniProtKB-KW"/>
</dbReference>
<sequence>MLSTPFICVFTLSETYKDMDLVNICATTSAGENKGRVNKQHKNWHKRLHLRKTGVQPPAMQSQDKHGPKKITGEWEQPPAWPSSKKPPQEAAQSWHSTHSSANTLRFACSQCKDNLEYVPKDLVRHFEEKHSGKPPVFSCHMCTFSTQEFSYLHVHLLSHSDSFSSCTMCNDNVQRSWPEFRAHMTMHHCSSGKYSCEMCHAFSTGDIHVFLQHLHGHNVELGEADVQLSQHNQDKNLLLAAKTFHCRYCGFEASRKMLITKHVKAVHVCQNGNQWKEKRGVHPIAVKPQDRLLRTKPRLTRSAVKGTCWLSQNCLSLPGREFLDKYCHLSDPKTTLEETEQFLMRSVTGETDDQKWTKALKSVLSNVPQDLHPKGENGVLLNPSDLTVLTVKNKITLAQNGATYSKRLKMMASAEKDTAGGAVGESARGATENGLRDQTVCPEPERGPCSDVSPSAHTEPAPTLPMQPNKDNLELKSLQVVEELCEKLGEHGIRTSSDLKLTGVNAKKKAVQKTQIIGRRQNPRRKRKTFRKAVKRSEGWALKMVLKKNPVKQKLWVSQESVSASEGDVADGRHAAVEEEPQTPQALEATEEHQANATKGSTTENLQSPEARMLVLQSEFSTVDGERPGDEVEPEPPQEAQNELFIASEVEVDQSGPAGRRCLKRAASMTEDQNVQLQKPSTGANRHVVEDEKKLVAAGAMDGRSSAVCPSADTPEGVMDAEVSLLKHSSEQRDDSAVSPEEASPPCQSVGKAIQQESSPASGQPRQPAPKHQERTLKLVAINPSQLVKRPSGDQPVVVLNHPDADIPQVVKIMEVVSRHREVQKVVLSRRTLEALSASSHETTPEEAWTGPARPGDGPVQERFTLKFKFRRLNRKKYEIVGIDSPSRDFAVKFSCWFCGRIFTCQETMMSHRQRHLIEWKRPNCENS</sequence>
<reference evidence="4" key="2">
    <citation type="journal article" name="BMC Genomics">
        <title>Long-read sequencing and de novo genome assembly of marine medaka (Oryzias melastigma).</title>
        <authorList>
            <person name="Liang P."/>
            <person name="Saqib H.S.A."/>
            <person name="Ni X."/>
            <person name="Shen Y."/>
        </authorList>
    </citation>
    <scope>NUCLEOTIDE SEQUENCE</scope>
    <source>
        <strain evidence="4">Bigg-433</strain>
    </source>
</reference>
<feature type="compositionally biased region" description="Polar residues" evidence="2">
    <location>
        <begin position="756"/>
        <end position="766"/>
    </location>
</feature>
<feature type="domain" description="C2H2-type" evidence="3">
    <location>
        <begin position="895"/>
        <end position="922"/>
    </location>
</feature>
<dbReference type="Gene3D" id="3.30.160.60">
    <property type="entry name" value="Classic Zinc Finger"/>
    <property type="match status" value="1"/>
</dbReference>
<dbReference type="OMA" id="KYSCEMC"/>
<dbReference type="Proteomes" id="UP000261560">
    <property type="component" value="Unplaced"/>
</dbReference>
<dbReference type="AlphaFoldDB" id="A0A3B3CFZ8"/>
<proteinExistence type="predicted"/>
<dbReference type="InterPro" id="IPR013087">
    <property type="entry name" value="Znf_C2H2_type"/>
</dbReference>
<evidence type="ECO:0000313" key="6">
    <source>
        <dbReference type="Proteomes" id="UP000261560"/>
    </source>
</evidence>
<keyword evidence="1" id="KW-0863">Zinc-finger</keyword>
<accession>A0A3B3CFZ8</accession>
<dbReference type="Ensembl" id="ENSOMET00000025311.1">
    <property type="protein sequence ID" value="ENSOMEP00000016762.1"/>
    <property type="gene ID" value="ENSOMEG00000000471.1"/>
</dbReference>
<evidence type="ECO:0000259" key="3">
    <source>
        <dbReference type="PROSITE" id="PS50157"/>
    </source>
</evidence>
<feature type="region of interest" description="Disordered" evidence="2">
    <location>
        <begin position="838"/>
        <end position="857"/>
    </location>
</feature>
<gene>
    <name evidence="4" type="ORF">FQA47_018073</name>
</gene>
<evidence type="ECO:0000313" key="5">
    <source>
        <dbReference type="Ensembl" id="ENSOMEP00000016762.1"/>
    </source>
</evidence>
<dbReference type="SMART" id="SM00355">
    <property type="entry name" value="ZnF_C2H2"/>
    <property type="match status" value="6"/>
</dbReference>
<protein>
    <submittedName>
        <fullName evidence="4">Zinc finger protein 518A</fullName>
    </submittedName>
</protein>
<organism evidence="5 6">
    <name type="scientific">Oryzias melastigma</name>
    <name type="common">Marine medaka</name>
    <dbReference type="NCBI Taxonomy" id="30732"/>
    <lineage>
        <taxon>Eukaryota</taxon>
        <taxon>Metazoa</taxon>
        <taxon>Chordata</taxon>
        <taxon>Craniata</taxon>
        <taxon>Vertebrata</taxon>
        <taxon>Euteleostomi</taxon>
        <taxon>Actinopterygii</taxon>
        <taxon>Neopterygii</taxon>
        <taxon>Teleostei</taxon>
        <taxon>Neoteleostei</taxon>
        <taxon>Acanthomorphata</taxon>
        <taxon>Ovalentaria</taxon>
        <taxon>Atherinomorphae</taxon>
        <taxon>Beloniformes</taxon>
        <taxon>Adrianichthyidae</taxon>
        <taxon>Oryziinae</taxon>
        <taxon>Oryzias</taxon>
    </lineage>
</organism>
<feature type="region of interest" description="Disordered" evidence="2">
    <location>
        <begin position="622"/>
        <end position="641"/>
    </location>
</feature>
<dbReference type="Proteomes" id="UP000646548">
    <property type="component" value="Unassembled WGS sequence"/>
</dbReference>
<keyword evidence="1" id="KW-0479">Metal-binding</keyword>
<dbReference type="PaxDb" id="30732-ENSOMEP00000016762"/>
<feature type="region of interest" description="Disordered" evidence="2">
    <location>
        <begin position="728"/>
        <end position="774"/>
    </location>
</feature>
<feature type="region of interest" description="Disordered" evidence="2">
    <location>
        <begin position="560"/>
        <end position="585"/>
    </location>
</feature>
<dbReference type="GeneTree" id="ENSGT00940000160595"/>
<feature type="region of interest" description="Disordered" evidence="2">
    <location>
        <begin position="420"/>
        <end position="471"/>
    </location>
</feature>
<feature type="region of interest" description="Disordered" evidence="2">
    <location>
        <begin position="51"/>
        <end position="97"/>
    </location>
</feature>
<name>A0A3B3CFZ8_ORYME</name>
<evidence type="ECO:0000256" key="1">
    <source>
        <dbReference type="PROSITE-ProRule" id="PRU00042"/>
    </source>
</evidence>
<evidence type="ECO:0000256" key="2">
    <source>
        <dbReference type="SAM" id="MobiDB-lite"/>
    </source>
</evidence>
<dbReference type="PROSITE" id="PS00028">
    <property type="entry name" value="ZINC_FINGER_C2H2_1"/>
    <property type="match status" value="1"/>
</dbReference>
<dbReference type="EMBL" id="WKFB01000313">
    <property type="protein sequence ID" value="KAF6727086.1"/>
    <property type="molecule type" value="Genomic_DNA"/>
</dbReference>
<reference evidence="5" key="1">
    <citation type="submission" date="2025-05" db="UniProtKB">
        <authorList>
            <consortium name="Ensembl"/>
        </authorList>
    </citation>
    <scope>IDENTIFICATION</scope>
</reference>
<dbReference type="PROSITE" id="PS50157">
    <property type="entry name" value="ZINC_FINGER_C2H2_2"/>
    <property type="match status" value="1"/>
</dbReference>
<keyword evidence="1" id="KW-0862">Zinc</keyword>
<evidence type="ECO:0000313" key="4">
    <source>
        <dbReference type="EMBL" id="KAF6727086.1"/>
    </source>
</evidence>
<keyword evidence="6" id="KW-1185">Reference proteome</keyword>